<keyword evidence="4" id="KW-0175">Coiled coil</keyword>
<dbReference type="Proteomes" id="UP000736373">
    <property type="component" value="Unassembled WGS sequence"/>
</dbReference>
<dbReference type="PROSITE" id="PS50109">
    <property type="entry name" value="HIS_KIN"/>
    <property type="match status" value="1"/>
</dbReference>
<dbReference type="SUPFAM" id="SSF56112">
    <property type="entry name" value="Protein kinase-like (PK-like)"/>
    <property type="match status" value="1"/>
</dbReference>
<dbReference type="PROSITE" id="PS50112">
    <property type="entry name" value="PAS"/>
    <property type="match status" value="1"/>
</dbReference>
<dbReference type="InterPro" id="IPR000014">
    <property type="entry name" value="PAS"/>
</dbReference>
<accession>A0ABR7PGV7</accession>
<dbReference type="InterPro" id="IPR000719">
    <property type="entry name" value="Prot_kinase_dom"/>
</dbReference>
<dbReference type="SUPFAM" id="SSF52540">
    <property type="entry name" value="P-loop containing nucleoside triphosphate hydrolases"/>
    <property type="match status" value="1"/>
</dbReference>
<evidence type="ECO:0000259" key="5">
    <source>
        <dbReference type="PROSITE" id="PS50011"/>
    </source>
</evidence>
<dbReference type="InterPro" id="IPR005467">
    <property type="entry name" value="His_kinase_dom"/>
</dbReference>
<dbReference type="EMBL" id="VZQQ01000002">
    <property type="protein sequence ID" value="MBC8745618.1"/>
    <property type="molecule type" value="Genomic_DNA"/>
</dbReference>
<dbReference type="SUPFAM" id="SSF55781">
    <property type="entry name" value="GAF domain-like"/>
    <property type="match status" value="1"/>
</dbReference>
<keyword evidence="10" id="KW-1185">Reference proteome</keyword>
<dbReference type="InterPro" id="IPR029016">
    <property type="entry name" value="GAF-like_dom_sf"/>
</dbReference>
<gene>
    <name evidence="9" type="ORF">F6X42_02905</name>
</gene>
<name>A0ABR7PGV7_9BURK</name>
<dbReference type="PANTHER" id="PTHR43642:SF1">
    <property type="entry name" value="HYBRID SIGNAL TRANSDUCTION HISTIDINE KINASE G"/>
    <property type="match status" value="1"/>
</dbReference>
<dbReference type="SMART" id="SM00388">
    <property type="entry name" value="HisKA"/>
    <property type="match status" value="1"/>
</dbReference>
<dbReference type="InterPro" id="IPR036097">
    <property type="entry name" value="HisK_dim/P_sf"/>
</dbReference>
<dbReference type="SUPFAM" id="SSF55874">
    <property type="entry name" value="ATPase domain of HSP90 chaperone/DNA topoisomerase II/histidine kinase"/>
    <property type="match status" value="1"/>
</dbReference>
<dbReference type="InterPro" id="IPR053159">
    <property type="entry name" value="Hybrid_Histidine_Kinase"/>
</dbReference>
<protein>
    <recommendedName>
        <fullName evidence="2">histidine kinase</fullName>
        <ecNumber evidence="2">2.7.13.3</ecNumber>
    </recommendedName>
</protein>
<dbReference type="SMART" id="SM00065">
    <property type="entry name" value="GAF"/>
    <property type="match status" value="1"/>
</dbReference>
<proteinExistence type="predicted"/>
<dbReference type="CDD" id="cd14014">
    <property type="entry name" value="STKc_PknB_like"/>
    <property type="match status" value="1"/>
</dbReference>
<dbReference type="Pfam" id="PF13426">
    <property type="entry name" value="PAS_9"/>
    <property type="match status" value="1"/>
</dbReference>
<dbReference type="InterPro" id="IPR003661">
    <property type="entry name" value="HisK_dim/P_dom"/>
</dbReference>
<evidence type="ECO:0000259" key="6">
    <source>
        <dbReference type="PROSITE" id="PS50109"/>
    </source>
</evidence>
<dbReference type="SMART" id="SM00091">
    <property type="entry name" value="PAS"/>
    <property type="match status" value="1"/>
</dbReference>
<evidence type="ECO:0000313" key="10">
    <source>
        <dbReference type="Proteomes" id="UP000736373"/>
    </source>
</evidence>
<dbReference type="Gene3D" id="3.30.450.40">
    <property type="match status" value="1"/>
</dbReference>
<evidence type="ECO:0000259" key="7">
    <source>
        <dbReference type="PROSITE" id="PS50112"/>
    </source>
</evidence>
<dbReference type="InterPro" id="IPR041664">
    <property type="entry name" value="AAA_16"/>
</dbReference>
<dbReference type="Gene3D" id="3.30.450.20">
    <property type="entry name" value="PAS domain"/>
    <property type="match status" value="1"/>
</dbReference>
<evidence type="ECO:0000313" key="9">
    <source>
        <dbReference type="EMBL" id="MBC8745618.1"/>
    </source>
</evidence>
<dbReference type="Gene3D" id="3.30.565.10">
    <property type="entry name" value="Histidine kinase-like ATPase, C-terminal domain"/>
    <property type="match status" value="1"/>
</dbReference>
<feature type="domain" description="PAC" evidence="8">
    <location>
        <begin position="1541"/>
        <end position="1590"/>
    </location>
</feature>
<dbReference type="Pfam" id="PF13191">
    <property type="entry name" value="AAA_16"/>
    <property type="match status" value="1"/>
</dbReference>
<dbReference type="Gene3D" id="3.40.50.300">
    <property type="entry name" value="P-loop containing nucleotide triphosphate hydrolases"/>
    <property type="match status" value="1"/>
</dbReference>
<feature type="domain" description="PAS" evidence="7">
    <location>
        <begin position="1466"/>
        <end position="1538"/>
    </location>
</feature>
<evidence type="ECO:0000256" key="3">
    <source>
        <dbReference type="ARBA" id="ARBA00022553"/>
    </source>
</evidence>
<dbReference type="PRINTS" id="PR00344">
    <property type="entry name" value="BCTRLSENSOR"/>
</dbReference>
<dbReference type="CDD" id="cd00130">
    <property type="entry name" value="PAS"/>
    <property type="match status" value="1"/>
</dbReference>
<comment type="catalytic activity">
    <reaction evidence="1">
        <text>ATP + protein L-histidine = ADP + protein N-phospho-L-histidine.</text>
        <dbReference type="EC" id="2.7.13.3"/>
    </reaction>
</comment>
<dbReference type="SUPFAM" id="SSF55785">
    <property type="entry name" value="PYP-like sensor domain (PAS domain)"/>
    <property type="match status" value="1"/>
</dbReference>
<dbReference type="CDD" id="cd00082">
    <property type="entry name" value="HisKA"/>
    <property type="match status" value="1"/>
</dbReference>
<evidence type="ECO:0000259" key="8">
    <source>
        <dbReference type="PROSITE" id="PS50113"/>
    </source>
</evidence>
<dbReference type="InterPro" id="IPR000700">
    <property type="entry name" value="PAS-assoc_C"/>
</dbReference>
<dbReference type="Gene3D" id="1.10.287.130">
    <property type="match status" value="1"/>
</dbReference>
<reference evidence="9 10" key="1">
    <citation type="submission" date="2019-09" db="EMBL/GenBank/DDBJ databases">
        <title>Paraburkholderia podalyriae sp. nov., A South African Podalyria-associated rhizobium.</title>
        <authorList>
            <person name="Mavima L."/>
            <person name="Beukes C.W."/>
            <person name="Palmer M."/>
            <person name="De Meyer S.E."/>
            <person name="James E.K."/>
            <person name="Maluk M."/>
            <person name="Avontuur J.R."/>
            <person name="Chan W.Y."/>
            <person name="Venter S.N."/>
            <person name="Steenkamp E.T."/>
        </authorList>
    </citation>
    <scope>NUCLEOTIDE SEQUENCE [LARGE SCALE GENOMIC DNA]</scope>
    <source>
        <strain evidence="9 10">WC7.3b</strain>
    </source>
</reference>
<dbReference type="InterPro" id="IPR011009">
    <property type="entry name" value="Kinase-like_dom_sf"/>
</dbReference>
<dbReference type="EC" id="2.7.13.3" evidence="2"/>
<feature type="coiled-coil region" evidence="4">
    <location>
        <begin position="1581"/>
        <end position="1608"/>
    </location>
</feature>
<dbReference type="Pfam" id="PF02518">
    <property type="entry name" value="HATPase_c"/>
    <property type="match status" value="1"/>
</dbReference>
<dbReference type="Pfam" id="PF00512">
    <property type="entry name" value="HisKA"/>
    <property type="match status" value="1"/>
</dbReference>
<evidence type="ECO:0000256" key="4">
    <source>
        <dbReference type="SAM" id="Coils"/>
    </source>
</evidence>
<dbReference type="InterPro" id="IPR027417">
    <property type="entry name" value="P-loop_NTPase"/>
</dbReference>
<dbReference type="InterPro" id="IPR036890">
    <property type="entry name" value="HATPase_C_sf"/>
</dbReference>
<dbReference type="PANTHER" id="PTHR43642">
    <property type="entry name" value="HYBRID SIGNAL TRANSDUCTION HISTIDINE KINASE G"/>
    <property type="match status" value="1"/>
</dbReference>
<keyword evidence="3" id="KW-0597">Phosphoprotein</keyword>
<dbReference type="InterPro" id="IPR004358">
    <property type="entry name" value="Sig_transdc_His_kin-like_C"/>
</dbReference>
<dbReference type="SMART" id="SM00387">
    <property type="entry name" value="HATPase_c"/>
    <property type="match status" value="1"/>
</dbReference>
<dbReference type="PROSITE" id="PS50113">
    <property type="entry name" value="PAC"/>
    <property type="match status" value="1"/>
</dbReference>
<evidence type="ECO:0000256" key="2">
    <source>
        <dbReference type="ARBA" id="ARBA00012438"/>
    </source>
</evidence>
<dbReference type="SMART" id="SM00220">
    <property type="entry name" value="S_TKc"/>
    <property type="match status" value="1"/>
</dbReference>
<dbReference type="NCBIfam" id="TIGR00229">
    <property type="entry name" value="sensory_box"/>
    <property type="match status" value="1"/>
</dbReference>
<dbReference type="Gene3D" id="1.10.510.10">
    <property type="entry name" value="Transferase(Phosphotransferase) domain 1"/>
    <property type="match status" value="1"/>
</dbReference>
<dbReference type="Pfam" id="PF01590">
    <property type="entry name" value="GAF"/>
    <property type="match status" value="1"/>
</dbReference>
<comment type="caution">
    <text evidence="9">The sequence shown here is derived from an EMBL/GenBank/DDBJ whole genome shotgun (WGS) entry which is preliminary data.</text>
</comment>
<dbReference type="InterPro" id="IPR003018">
    <property type="entry name" value="GAF"/>
</dbReference>
<dbReference type="InterPro" id="IPR035965">
    <property type="entry name" value="PAS-like_dom_sf"/>
</dbReference>
<evidence type="ECO:0000256" key="1">
    <source>
        <dbReference type="ARBA" id="ARBA00000085"/>
    </source>
</evidence>
<dbReference type="SUPFAM" id="SSF47384">
    <property type="entry name" value="Homodimeric domain of signal transducing histidine kinase"/>
    <property type="match status" value="1"/>
</dbReference>
<sequence length="1851" mass="205016">MSNRLQILWDDGERVFCRGRRPGDVGGDYVLMVRPAAEPAPPASLDRLAHEFALKDELDGAWAVRPLELVREEGRTLLVLEDPGGEPLGRLLGAPMDAGSALRLTVGIAAALGKLHQRGLVHKDLKPAHILVNGADGQVRLTGFGIASRLPRERRAPEPPETIAGTLAYMAPEQTGRMNRSIDSRSDLYSLGVTLYQMLTGALPFTAADPMEWVHCHIARKPVPPGERLETVPAALCRIVMKLLAKTAEERYQTAVGVERDLRRCLTSWERDGQLDDFPLGEHDTPDRLLIPEKLYGREREIDTMVAAFDRVVKRGAPELVLVSGYSGIGKSSVVNELHKVLVPPRGLFASGKFDQYKRDIPYSTLVQAFQSLVRPLLGKSDTELASWRGAFLEALGPNARLMTDLIPELKLIIGEQIAVPELDPQQAQSRFQLVFQRFIGVFARPEHPLALFLDDLQWLDAATLDLLEDLLTRSELRYLMLIGAYRDNEIDATHPLMVKLRAIRNTGATIAEIRLAPLTHQHIEKLIADALHCKSKHAAALAQLVHEKTAGNPFFVIQFLYLLAEEALLTFDYDAACWCWDFDRIYAKGYTENVVDLMAGRLTRLPVGAQQALQQLACLGNVAASAMLSIVLGASKMQVNAALWPAVQQELVEHLEGSYRFIHDRVQEAAYSLIPQTLRAEVHLRIGRLLVTQTPPEKREEAIFEIVNQLNRGAALITEQEERDQLAELNLTAGRRAKGATAYASALTYLNAGAALLATDSWERRHELMFALELNRAECEFLSGARTVAEDRLNALSPRAATTIERASVACLLLDLYTALGQSGRAVAVGLDYLRHLGVDWSPQPTEEDVRREYQRFWSQLGRRSIEDLIELPLMADPASLATMEVLTKLVSPAFHTEKNLYPLAMCWAVNLSLERGNSDASCATYAWFGCVASAHFGDHESAYRLGQLGCELAERRGFTRFQARTYMAAGSHLIPFARQVGTARDLLRRGFEIANRSGDLLFMGWYRGLYLIDNLLAAGTPLIEVQREAEGGLAFAQKMQLGHHVELIASYLGLVRMLRGLTSTFGSFNDEQFDEVQIETRLASDPQFAWIDCLYHTRKLQAHFHAGNFAAAIQAASRAEQVHPGILRLLFTAADHRFYCALAHAACCEREPAGARQQQLDVVVAHHHQLRAWADNCPENFEDRAALVGAEIARLEGRDVDAMRLYEQAIRAARDNGFVQNEAIAYEVAARFYAARGFEQFRRLYLRQAHSCYLRWGANGKARQLEEQYPHLGVEEPAPRLTSTIGAPVEHLDLTTVIKVSQAVSGDIVLDKLIDTLMRTAIEQAGAERGLLILPDGGEQRIAAEATTGGDTTQVQLREKPVTAAVLPESVLYHVLRTRESVILNDAAAQPPFATDPYVHQHRARSILCLPLMNQARLTGALYLENNLMTHVFAPARIAVLKLLASQAAIALENARLYRDLAEREAQIRRLVDANIIGIVMRNNEGAILEANDAFLRIVGYDREDLVAGRVRWTELTTPESRERTAHALSELKNTGTHKPFEKEYFRKDGRRVTVLTGAAVFEEGGSAGVAFVLDLTELKQAEGKVRESERRYREVQMELAHANRVATMGQLASSIAHEVNQPIAATVTNAAAALRWLDAQPPDVEEVRQALRRIVNDGNRAGDVIGRIRQLIRKAPPRKETVDINKAIREVIELTRGETVKHGASVQVQLADGLPFIEGDRVELQQVLLNLVINAIEAMSDVSDGAREVLISTGNADADCVLVTVRDSGPGFAPDSTPEHVFASFYTTKPTGLGMGLSICRSIVEAHGGRLWANANEPRGAIFQFTVRAHQKVQAVAERHCVQGRRAG</sequence>
<dbReference type="InterPro" id="IPR003594">
    <property type="entry name" value="HATPase_dom"/>
</dbReference>
<feature type="domain" description="Protein kinase" evidence="5">
    <location>
        <begin position="1"/>
        <end position="266"/>
    </location>
</feature>
<dbReference type="RefSeq" id="WP_187632757.1">
    <property type="nucleotide sequence ID" value="NZ_VZQQ01000002.1"/>
</dbReference>
<dbReference type="PROSITE" id="PS50011">
    <property type="entry name" value="PROTEIN_KINASE_DOM"/>
    <property type="match status" value="1"/>
</dbReference>
<organism evidence="9 10">
    <name type="scientific">Paraburkholderia podalyriae</name>
    <dbReference type="NCBI Taxonomy" id="1938811"/>
    <lineage>
        <taxon>Bacteria</taxon>
        <taxon>Pseudomonadati</taxon>
        <taxon>Pseudomonadota</taxon>
        <taxon>Betaproteobacteria</taxon>
        <taxon>Burkholderiales</taxon>
        <taxon>Burkholderiaceae</taxon>
        <taxon>Paraburkholderia</taxon>
    </lineage>
</organism>
<dbReference type="Pfam" id="PF00069">
    <property type="entry name" value="Pkinase"/>
    <property type="match status" value="1"/>
</dbReference>
<feature type="domain" description="Histidine kinase" evidence="6">
    <location>
        <begin position="1617"/>
        <end position="1834"/>
    </location>
</feature>